<accession>A0ABT0TQT9</accession>
<evidence type="ECO:0000256" key="1">
    <source>
        <dbReference type="SAM" id="Phobius"/>
    </source>
</evidence>
<dbReference type="EMBL" id="JAMLJM010000009">
    <property type="protein sequence ID" value="MCL9809854.1"/>
    <property type="molecule type" value="Genomic_DNA"/>
</dbReference>
<reference evidence="2 3" key="1">
    <citation type="submission" date="2022-05" db="EMBL/GenBank/DDBJ databases">
        <title>Flavobacterium sp., isolated from activated sludge.</title>
        <authorList>
            <person name="Ran Q."/>
        </authorList>
    </citation>
    <scope>NUCLEOTIDE SEQUENCE [LARGE SCALE GENOMIC DNA]</scope>
    <source>
        <strain evidence="2 3">HXWNR70</strain>
    </source>
</reference>
<gene>
    <name evidence="2" type="ORF">NAT50_10845</name>
</gene>
<organism evidence="2 3">
    <name type="scientific">Flavobacterium luminosum</name>
    <dbReference type="NCBI Taxonomy" id="2949086"/>
    <lineage>
        <taxon>Bacteria</taxon>
        <taxon>Pseudomonadati</taxon>
        <taxon>Bacteroidota</taxon>
        <taxon>Flavobacteriia</taxon>
        <taxon>Flavobacteriales</taxon>
        <taxon>Flavobacteriaceae</taxon>
        <taxon>Flavobacterium</taxon>
    </lineage>
</organism>
<evidence type="ECO:0000313" key="2">
    <source>
        <dbReference type="EMBL" id="MCL9809854.1"/>
    </source>
</evidence>
<feature type="transmembrane region" description="Helical" evidence="1">
    <location>
        <begin position="7"/>
        <end position="25"/>
    </location>
</feature>
<proteinExistence type="predicted"/>
<keyword evidence="1" id="KW-0472">Membrane</keyword>
<keyword evidence="1" id="KW-0812">Transmembrane</keyword>
<sequence>MKLTHKYIFLTACTLLGTGFVYLLFSLSENIVQYHNTFIRRFPQHLANPDRELDLKFNSYYFAGSDTSKIYLGNITAPLQITQIDTSFQHKQSNKIDLKEKNLPFQSPQIRVQTPYFYLFEGTIPYVFKGSTKDWNGYLQWTSGTYFSQVEPIDSCRLAVRFLAPKTSENLLGTLNLETKTEGFGKKLLLKQLDGVFDTDGSLHYNNTLQRLVYVHRYRNEFVVADPNLSLQYRGNTIDTVSHAHLKFSKINDGTVKTFSEPPLIVNKTSTTNGKYLFVHSALPGQYESMDMWKQASIIDVYDLTQKSYLASFYIYHDKGKSMRSFIVKGHYVYVLIGSKLIRYKLRNDIIKPYN</sequence>
<protein>
    <submittedName>
        <fullName evidence="2">Uncharacterized protein</fullName>
    </submittedName>
</protein>
<dbReference type="RefSeq" id="WP_250593249.1">
    <property type="nucleotide sequence ID" value="NZ_JAMLJM010000009.1"/>
</dbReference>
<keyword evidence="1" id="KW-1133">Transmembrane helix</keyword>
<name>A0ABT0TQT9_9FLAO</name>
<evidence type="ECO:0000313" key="3">
    <source>
        <dbReference type="Proteomes" id="UP001317191"/>
    </source>
</evidence>
<comment type="caution">
    <text evidence="2">The sequence shown here is derived from an EMBL/GenBank/DDBJ whole genome shotgun (WGS) entry which is preliminary data.</text>
</comment>
<dbReference type="Proteomes" id="UP001317191">
    <property type="component" value="Unassembled WGS sequence"/>
</dbReference>
<keyword evidence="3" id="KW-1185">Reference proteome</keyword>